<accession>A0A0M1P1F0</accession>
<comment type="similarity">
    <text evidence="1 6 7">Belongs to the bacterial ribosomal protein bL21 family.</text>
</comment>
<evidence type="ECO:0000256" key="4">
    <source>
        <dbReference type="ARBA" id="ARBA00022980"/>
    </source>
</evidence>
<dbReference type="GO" id="GO:0006412">
    <property type="term" value="P:translation"/>
    <property type="evidence" value="ECO:0007669"/>
    <property type="project" value="UniProtKB-UniRule"/>
</dbReference>
<keyword evidence="9" id="KW-1185">Reference proteome</keyword>
<dbReference type="Proteomes" id="UP000036932">
    <property type="component" value="Unassembled WGS sequence"/>
</dbReference>
<evidence type="ECO:0000256" key="5">
    <source>
        <dbReference type="ARBA" id="ARBA00023274"/>
    </source>
</evidence>
<dbReference type="AlphaFoldDB" id="A0A0M1P1F0"/>
<dbReference type="PATRIC" id="fig|1705565.3.peg.2476"/>
<dbReference type="GO" id="GO:0003735">
    <property type="term" value="F:structural constituent of ribosome"/>
    <property type="evidence" value="ECO:0007669"/>
    <property type="project" value="InterPro"/>
</dbReference>
<dbReference type="GO" id="GO:0005840">
    <property type="term" value="C:ribosome"/>
    <property type="evidence" value="ECO:0007669"/>
    <property type="project" value="UniProtKB-KW"/>
</dbReference>
<protein>
    <recommendedName>
        <fullName evidence="6">Large ribosomal subunit protein bL21</fullName>
    </recommendedName>
</protein>
<dbReference type="OrthoDB" id="9813334at2"/>
<keyword evidence="3 6" id="KW-0694">RNA-binding</keyword>
<reference evidence="9" key="1">
    <citation type="submission" date="2015-08" db="EMBL/GenBank/DDBJ databases">
        <title>Genome sequencing project for genomic taxonomy and phylogenomics of Bacillus-like bacteria.</title>
        <authorList>
            <person name="Liu B."/>
            <person name="Wang J."/>
            <person name="Zhu Y."/>
            <person name="Liu G."/>
            <person name="Chen Q."/>
            <person name="Chen Z."/>
            <person name="Lan J."/>
            <person name="Che J."/>
            <person name="Ge C."/>
            <person name="Shi H."/>
            <person name="Pan Z."/>
            <person name="Liu X."/>
        </authorList>
    </citation>
    <scope>NUCLEOTIDE SEQUENCE [LARGE SCALE GENOMIC DNA]</scope>
    <source>
        <strain evidence="9">FJAT-22460</strain>
    </source>
</reference>
<dbReference type="InterPro" id="IPR036164">
    <property type="entry name" value="bL21-like_sf"/>
</dbReference>
<dbReference type="GO" id="GO:1990904">
    <property type="term" value="C:ribonucleoprotein complex"/>
    <property type="evidence" value="ECO:0007669"/>
    <property type="project" value="UniProtKB-KW"/>
</dbReference>
<dbReference type="PANTHER" id="PTHR21349">
    <property type="entry name" value="50S RIBOSOMAL PROTEIN L21"/>
    <property type="match status" value="1"/>
</dbReference>
<dbReference type="Pfam" id="PF00829">
    <property type="entry name" value="Ribosomal_L21p"/>
    <property type="match status" value="1"/>
</dbReference>
<evidence type="ECO:0000256" key="1">
    <source>
        <dbReference type="ARBA" id="ARBA00008563"/>
    </source>
</evidence>
<dbReference type="InterPro" id="IPR018258">
    <property type="entry name" value="Ribosomal_bL21_CS"/>
</dbReference>
<keyword evidence="2 6" id="KW-0699">rRNA-binding</keyword>
<dbReference type="InterPro" id="IPR028909">
    <property type="entry name" value="bL21-like"/>
</dbReference>
<evidence type="ECO:0000313" key="8">
    <source>
        <dbReference type="EMBL" id="KOR88212.1"/>
    </source>
</evidence>
<dbReference type="GO" id="GO:0019843">
    <property type="term" value="F:rRNA binding"/>
    <property type="evidence" value="ECO:0007669"/>
    <property type="project" value="UniProtKB-UniRule"/>
</dbReference>
<dbReference type="HAMAP" id="MF_01363">
    <property type="entry name" value="Ribosomal_bL21"/>
    <property type="match status" value="1"/>
</dbReference>
<evidence type="ECO:0000256" key="2">
    <source>
        <dbReference type="ARBA" id="ARBA00022730"/>
    </source>
</evidence>
<dbReference type="NCBIfam" id="TIGR00061">
    <property type="entry name" value="L21"/>
    <property type="match status" value="1"/>
</dbReference>
<keyword evidence="4 6" id="KW-0689">Ribosomal protein</keyword>
<evidence type="ECO:0000256" key="6">
    <source>
        <dbReference type="HAMAP-Rule" id="MF_01363"/>
    </source>
</evidence>
<proteinExistence type="inferred from homology"/>
<dbReference type="EMBL" id="LIUT01000001">
    <property type="protein sequence ID" value="KOR88212.1"/>
    <property type="molecule type" value="Genomic_DNA"/>
</dbReference>
<gene>
    <name evidence="6" type="primary">rplU</name>
    <name evidence="8" type="ORF">AM231_02985</name>
</gene>
<dbReference type="GeneID" id="72763266"/>
<comment type="function">
    <text evidence="6 7">This protein binds to 23S rRNA in the presence of protein L20.</text>
</comment>
<dbReference type="PROSITE" id="PS01169">
    <property type="entry name" value="RIBOSOMAL_L21"/>
    <property type="match status" value="1"/>
</dbReference>
<keyword evidence="5 6" id="KW-0687">Ribonucleoprotein</keyword>
<evidence type="ECO:0000256" key="7">
    <source>
        <dbReference type="RuleBase" id="RU000562"/>
    </source>
</evidence>
<dbReference type="GO" id="GO:0005737">
    <property type="term" value="C:cytoplasm"/>
    <property type="evidence" value="ECO:0007669"/>
    <property type="project" value="UniProtKB-ARBA"/>
</dbReference>
<comment type="caution">
    <text evidence="8">The sequence shown here is derived from an EMBL/GenBank/DDBJ whole genome shotgun (WGS) entry which is preliminary data.</text>
</comment>
<evidence type="ECO:0000313" key="9">
    <source>
        <dbReference type="Proteomes" id="UP000036932"/>
    </source>
</evidence>
<dbReference type="GeneID" id="97557106"/>
<sequence length="103" mass="11365">MYAIIETGGKQYKVQEGDVLFIEKLTAGDGESVTFDRVLAVSKEDGLVAGTPVVSGATVTAKVEKHGKGRKVVVYKYKPKKNYHKKQGHRQPYTKVTIEKIQA</sequence>
<dbReference type="SUPFAM" id="SSF141091">
    <property type="entry name" value="L21p-like"/>
    <property type="match status" value="1"/>
</dbReference>
<name>A0A0M1P1F0_9BACL</name>
<organism evidence="8 9">
    <name type="scientific">Paenibacillus solani</name>
    <dbReference type="NCBI Taxonomy" id="1705565"/>
    <lineage>
        <taxon>Bacteria</taxon>
        <taxon>Bacillati</taxon>
        <taxon>Bacillota</taxon>
        <taxon>Bacilli</taxon>
        <taxon>Bacillales</taxon>
        <taxon>Paenibacillaceae</taxon>
        <taxon>Paenibacillus</taxon>
    </lineage>
</organism>
<dbReference type="RefSeq" id="WP_006208810.1">
    <property type="nucleotide sequence ID" value="NZ_JBCMXJ010000022.1"/>
</dbReference>
<evidence type="ECO:0000256" key="3">
    <source>
        <dbReference type="ARBA" id="ARBA00022884"/>
    </source>
</evidence>
<dbReference type="PANTHER" id="PTHR21349:SF0">
    <property type="entry name" value="LARGE RIBOSOMAL SUBUNIT PROTEIN BL21M"/>
    <property type="match status" value="1"/>
</dbReference>
<dbReference type="InterPro" id="IPR001787">
    <property type="entry name" value="Ribosomal_bL21"/>
</dbReference>
<comment type="subunit">
    <text evidence="6">Part of the 50S ribosomal subunit. Contacts protein L20.</text>
</comment>